<reference evidence="1 2" key="1">
    <citation type="submission" date="2020-08" db="EMBL/GenBank/DDBJ databases">
        <title>Genomic Encyclopedia of Type Strains, Phase III (KMG-III): the genomes of soil and plant-associated and newly described type strains.</title>
        <authorList>
            <person name="Whitman W."/>
        </authorList>
    </citation>
    <scope>NUCLEOTIDE SEQUENCE [LARGE SCALE GENOMIC DNA]</scope>
    <source>
        <strain evidence="1 2">CECT 8799</strain>
    </source>
</reference>
<comment type="caution">
    <text evidence="1">The sequence shown here is derived from an EMBL/GenBank/DDBJ whole genome shotgun (WGS) entry which is preliminary data.</text>
</comment>
<name>A0A7W4WBK8_9GAMM</name>
<accession>A0A7W4WBK8</accession>
<dbReference type="AlphaFoldDB" id="A0A7W4WBK8"/>
<proteinExistence type="predicted"/>
<sequence>MTRQPKGAMTFAEGLYDYKVDVDIIFNNGKDKKDFVLRTCLDQYSVWKARYAKGASPFKAFIKGPMREAAIIDREIWVFGIDATNSHDIVAAVNIGTDYFKVRPDDIIGDVYVKNLNAESEHDMLRQALVKANKSLYEKTCSAIMEAARVLGCSKPLNFWVYSNSKNPKINQEALHDALMDGGASSVETDTAKRNYWVGSNDGLQERKIRTNLHLAKLNIQ</sequence>
<gene>
    <name evidence="1" type="ORF">FHS09_001904</name>
</gene>
<protein>
    <submittedName>
        <fullName evidence="1">Uncharacterized protein</fullName>
    </submittedName>
</protein>
<evidence type="ECO:0000313" key="2">
    <source>
        <dbReference type="Proteomes" id="UP000535937"/>
    </source>
</evidence>
<dbReference type="Proteomes" id="UP000535937">
    <property type="component" value="Unassembled WGS sequence"/>
</dbReference>
<evidence type="ECO:0000313" key="1">
    <source>
        <dbReference type="EMBL" id="MBB3061074.1"/>
    </source>
</evidence>
<organism evidence="1 2">
    <name type="scientific">Microbulbifer rhizosphaerae</name>
    <dbReference type="NCBI Taxonomy" id="1562603"/>
    <lineage>
        <taxon>Bacteria</taxon>
        <taxon>Pseudomonadati</taxon>
        <taxon>Pseudomonadota</taxon>
        <taxon>Gammaproteobacteria</taxon>
        <taxon>Cellvibrionales</taxon>
        <taxon>Microbulbiferaceae</taxon>
        <taxon>Microbulbifer</taxon>
    </lineage>
</organism>
<keyword evidence="2" id="KW-1185">Reference proteome</keyword>
<dbReference type="EMBL" id="JACHWZ010000007">
    <property type="protein sequence ID" value="MBB3061074.1"/>
    <property type="molecule type" value="Genomic_DNA"/>
</dbReference>